<dbReference type="Proteomes" id="UP001530400">
    <property type="component" value="Unassembled WGS sequence"/>
</dbReference>
<dbReference type="InterPro" id="IPR036865">
    <property type="entry name" value="CRAL-TRIO_dom_sf"/>
</dbReference>
<accession>A0ABD3Q751</accession>
<evidence type="ECO:0000256" key="1">
    <source>
        <dbReference type="SAM" id="MobiDB-lite"/>
    </source>
</evidence>
<feature type="transmembrane region" description="Helical" evidence="2">
    <location>
        <begin position="213"/>
        <end position="233"/>
    </location>
</feature>
<keyword evidence="2" id="KW-0472">Membrane</keyword>
<proteinExistence type="predicted"/>
<evidence type="ECO:0000313" key="4">
    <source>
        <dbReference type="EMBL" id="KAL3795381.1"/>
    </source>
</evidence>
<feature type="region of interest" description="Disordered" evidence="1">
    <location>
        <begin position="481"/>
        <end position="512"/>
    </location>
</feature>
<sequence length="1373" mass="155057">MSSDQSPPLHGSAANYTTMASNVLSQICGEKLSDMCDKVGIVGSKASDVSMKLCGNVISLIAKAILMLMAFVSRLVCRGELKTTCDAVATFGVKTSELAIYMFKQIISITQDIAIPALFHAADVTKEFARAHVAQLIFKAMDLMRDKLDELASYAVENVLLLKQQSLDLLMRYWNDTTTFASHIPKQVDFTELSLTTISNDLIKTLRSGHLEIYDSILVPGAAAIVFIAVVFIRKLGRDKQPKPKMYSKRESSETQGFLHWDDDLEDDDDQTIFTSSRNSKSSLGSINQELPAVSFDASNDIEQSSTFVRLPYYGPSVTTLTFRAYAPPSIDKEIPKVDIMGTLQFVKTGKVRTFVHQGARRLLVVNFQDMTVELYFPKPLSDEATKKQSHDKTKRGPNRENKKNRQSGIHLMSTRNLTDMQKDESDDSDDDQDGENAWDRENFQANPMSIKLSDLVSVSAEYPDQSSVLQVMYKLRTSKVKTSTSTNEEITSRPKQQNPPINDDGSLDGSDSSSMMCSMDYIDGDAKKAKLTVERQSEFAFLSPHEAAAFQHLVIALRASGEELSQLYEMLEELHVNTVAYYPTRKSHPKQTKHSKEIDDTHEAPQFLPPGIALDDAWRSMNGIPRLREGLLQYHHYSHLKSSPQHNDLIASAATDKEETSDDTNHRKKMSDFYNAKRNLLGILDFIHLFVHPLPPEAIPYRTPCGSSIDVHHQRLESSCRLQQLVRSASIYIIAYYRCKLVVNDGWQLFPAKQSKDDECSGASFSQVNLKRLAFDNDRENWAHDATHRNECYEPSVGKDTCVMVHGTSSNYQGYALVGIHTFRLPNKCRASNPAEDPWLQPEVDPVECIPSLRTVIEKHKDLHFLVVMYFNYYSGMRIAACHLYVRSLPVGVDTGFDSSIRDFQSSVQEHKKLQVAFQFTFADGCSSLKRVAVRTVLSIIFRWLFGKKTVLLNKGLRERLSCPPILARHIATVRYFPQLQRYTSSNQLKNYTAITAQAKRNWKSWLIRKFGSNKKNDNGHQGLLYDYSLVIKDERCRRALTSARIVHLNPQSVAMPLDFREEFRSNELAEAAHLSTISTAMTANVWSTCRQRSKETTDASSDELYSNEIDAVFEILDEVKVPMRTLNSDGQISVTEELVRLHLSRTDIERYLISCACDVRAAGVRLIESCSWRGQIFPIDRRQCKIELKSGQCFQQGKDRENNPIFYFRFCLVGPYRGDSEASILAVLYRLEAYFRRMALLKPGVKVTAIILMGDSGTGEQADGSVSYYDPNIDPNLGCSAHGSVEMISRLIDVLRRHYPERLSKALIIPAQSGKWIKSRIREYVTTQHIDSPKVKVLNNLMSLTKYVKDSQLVTFAGGKAPVTPEAFREY</sequence>
<dbReference type="PANTHER" id="PTHR45824:SF29">
    <property type="entry name" value="GH16843P"/>
    <property type="match status" value="1"/>
</dbReference>
<feature type="domain" description="CRAL-TRIO" evidence="3">
    <location>
        <begin position="1199"/>
        <end position="1367"/>
    </location>
</feature>
<evidence type="ECO:0000313" key="5">
    <source>
        <dbReference type="Proteomes" id="UP001530400"/>
    </source>
</evidence>
<dbReference type="PROSITE" id="PS50191">
    <property type="entry name" value="CRAL_TRIO"/>
    <property type="match status" value="1"/>
</dbReference>
<dbReference type="CDD" id="cd00170">
    <property type="entry name" value="SEC14"/>
    <property type="match status" value="1"/>
</dbReference>
<dbReference type="InterPro" id="IPR052578">
    <property type="entry name" value="PI_Transfer_CRAL-TRIO"/>
</dbReference>
<dbReference type="EMBL" id="JALLPJ020000322">
    <property type="protein sequence ID" value="KAL3795381.1"/>
    <property type="molecule type" value="Genomic_DNA"/>
</dbReference>
<keyword evidence="5" id="KW-1185">Reference proteome</keyword>
<comment type="caution">
    <text evidence="4">The sequence shown here is derived from an EMBL/GenBank/DDBJ whole genome shotgun (WGS) entry which is preliminary data.</text>
</comment>
<reference evidence="4 5" key="1">
    <citation type="submission" date="2024-10" db="EMBL/GenBank/DDBJ databases">
        <title>Updated reference genomes for cyclostephanoid diatoms.</title>
        <authorList>
            <person name="Roberts W.R."/>
            <person name="Alverson A.J."/>
        </authorList>
    </citation>
    <scope>NUCLEOTIDE SEQUENCE [LARGE SCALE GENOMIC DNA]</scope>
    <source>
        <strain evidence="4 5">AJA010-31</strain>
    </source>
</reference>
<keyword evidence="2" id="KW-1133">Transmembrane helix</keyword>
<dbReference type="Gene3D" id="3.40.525.10">
    <property type="entry name" value="CRAL-TRIO lipid binding domain"/>
    <property type="match status" value="1"/>
</dbReference>
<feature type="compositionally biased region" description="Polar residues" evidence="1">
    <location>
        <begin position="481"/>
        <end position="501"/>
    </location>
</feature>
<feature type="region of interest" description="Disordered" evidence="1">
    <location>
        <begin position="384"/>
        <end position="445"/>
    </location>
</feature>
<protein>
    <recommendedName>
        <fullName evidence="3">CRAL-TRIO domain-containing protein</fullName>
    </recommendedName>
</protein>
<dbReference type="PANTHER" id="PTHR45824">
    <property type="entry name" value="GH16843P"/>
    <property type="match status" value="1"/>
</dbReference>
<name>A0ABD3Q751_9STRA</name>
<dbReference type="SUPFAM" id="SSF52087">
    <property type="entry name" value="CRAL/TRIO domain"/>
    <property type="match status" value="1"/>
</dbReference>
<dbReference type="InterPro" id="IPR001251">
    <property type="entry name" value="CRAL-TRIO_dom"/>
</dbReference>
<feature type="compositionally biased region" description="Acidic residues" evidence="1">
    <location>
        <begin position="425"/>
        <end position="437"/>
    </location>
</feature>
<feature type="transmembrane region" description="Helical" evidence="2">
    <location>
        <begin position="57"/>
        <end position="77"/>
    </location>
</feature>
<evidence type="ECO:0000259" key="3">
    <source>
        <dbReference type="PROSITE" id="PS50191"/>
    </source>
</evidence>
<gene>
    <name evidence="4" type="ORF">ACHAWO_002628</name>
</gene>
<evidence type="ECO:0000256" key="2">
    <source>
        <dbReference type="SAM" id="Phobius"/>
    </source>
</evidence>
<keyword evidence="2" id="KW-0812">Transmembrane</keyword>
<organism evidence="4 5">
    <name type="scientific">Cyclotella atomus</name>
    <dbReference type="NCBI Taxonomy" id="382360"/>
    <lineage>
        <taxon>Eukaryota</taxon>
        <taxon>Sar</taxon>
        <taxon>Stramenopiles</taxon>
        <taxon>Ochrophyta</taxon>
        <taxon>Bacillariophyta</taxon>
        <taxon>Coscinodiscophyceae</taxon>
        <taxon>Thalassiosirophycidae</taxon>
        <taxon>Stephanodiscales</taxon>
        <taxon>Stephanodiscaceae</taxon>
        <taxon>Cyclotella</taxon>
    </lineage>
</organism>